<gene>
    <name evidence="1" type="ORF">QAD02_002474</name>
</gene>
<reference evidence="1" key="1">
    <citation type="submission" date="2023-04" db="EMBL/GenBank/DDBJ databases">
        <title>A chromosome-level genome assembly of the parasitoid wasp Eretmocerus hayati.</title>
        <authorList>
            <person name="Zhong Y."/>
            <person name="Liu S."/>
            <person name="Liu Y."/>
        </authorList>
    </citation>
    <scope>NUCLEOTIDE SEQUENCE</scope>
    <source>
        <strain evidence="1">ZJU_SS_LIU_2023</strain>
    </source>
</reference>
<name>A0ACC2NJ10_9HYME</name>
<protein>
    <submittedName>
        <fullName evidence="1">Uncharacterized protein</fullName>
    </submittedName>
</protein>
<accession>A0ACC2NJ10</accession>
<evidence type="ECO:0000313" key="1">
    <source>
        <dbReference type="EMBL" id="KAJ8671215.1"/>
    </source>
</evidence>
<dbReference type="EMBL" id="CM056743">
    <property type="protein sequence ID" value="KAJ8671215.1"/>
    <property type="molecule type" value="Genomic_DNA"/>
</dbReference>
<proteinExistence type="predicted"/>
<evidence type="ECO:0000313" key="2">
    <source>
        <dbReference type="Proteomes" id="UP001239111"/>
    </source>
</evidence>
<keyword evidence="2" id="KW-1185">Reference proteome</keyword>
<comment type="caution">
    <text evidence="1">The sequence shown here is derived from an EMBL/GenBank/DDBJ whole genome shotgun (WGS) entry which is preliminary data.</text>
</comment>
<sequence length="511" mass="55391">MKSAAKEKYAQMRRAQTGNDVETAVDIDNETSKILNIVGIEHAFGLPIVPELGLLHRNTKKFGTITYELGDSVRNGLHWACPPIVKCPTHLTQPRQTDHGHGQKLPETLHHSSNTSGTVSSHAAQSAKRERLEYHRHGTAAGPSSTNPRLLQRSSETSKPTSSRTDRLTKQEPSLGSRKYSSVADAANVVPRPVQLPVIPLSQKQREILIYRSKSLLLVDEGTLKFDRSAKRKLSLGGQNNASAAGPAVVMPSPMQLTSKTSISTSVRTARPLKSEPYATGRRNGSDAGTAIVMPRPMQLRSNTSNSKSAKNAHPIPEQVASFGGRRNKCVAGAAAVVPRPLQLSIKISISTPAKAARPLKSEPLATGRRNGSNAGTAIVMPRPMQLPSNASIATSATTVCPSKRELSLEGRQNGSAASAAIMMTKPMQLPSKTSMSTSARTNRPAKRKLSLEGRQTALLLVLRLRCRSRCSDPARPPPQSRRKLITIVLKNVRVLIHVLRFFVPVFNKWA</sequence>
<dbReference type="Proteomes" id="UP001239111">
    <property type="component" value="Chromosome 3"/>
</dbReference>
<organism evidence="1 2">
    <name type="scientific">Eretmocerus hayati</name>
    <dbReference type="NCBI Taxonomy" id="131215"/>
    <lineage>
        <taxon>Eukaryota</taxon>
        <taxon>Metazoa</taxon>
        <taxon>Ecdysozoa</taxon>
        <taxon>Arthropoda</taxon>
        <taxon>Hexapoda</taxon>
        <taxon>Insecta</taxon>
        <taxon>Pterygota</taxon>
        <taxon>Neoptera</taxon>
        <taxon>Endopterygota</taxon>
        <taxon>Hymenoptera</taxon>
        <taxon>Apocrita</taxon>
        <taxon>Proctotrupomorpha</taxon>
        <taxon>Chalcidoidea</taxon>
        <taxon>Aphelinidae</taxon>
        <taxon>Aphelininae</taxon>
        <taxon>Eretmocerus</taxon>
    </lineage>
</organism>